<dbReference type="EMBL" id="WHWC01000019">
    <property type="protein sequence ID" value="KAG8364315.1"/>
    <property type="molecule type" value="Genomic_DNA"/>
</dbReference>
<feature type="domain" description="Bifunctional inhibitor/plant lipid transfer protein/seed storage helical" evidence="1">
    <location>
        <begin position="4"/>
        <end position="69"/>
    </location>
</feature>
<dbReference type="Pfam" id="PF14368">
    <property type="entry name" value="LTP_2"/>
    <property type="match status" value="1"/>
</dbReference>
<gene>
    <name evidence="2" type="ORF">BUALT_Bualt19G0115900</name>
</gene>
<evidence type="ECO:0000313" key="3">
    <source>
        <dbReference type="Proteomes" id="UP000826271"/>
    </source>
</evidence>
<dbReference type="InterPro" id="IPR016140">
    <property type="entry name" value="Bifunc_inhib/LTP/seed_store"/>
</dbReference>
<sequence>MTPNGLFECKLAVAAGSAAPPPPTAACYAALKHADLPCFCTFKNNIYLPLFGIDSTRAMQLPTKCDPNQIAHC</sequence>
<evidence type="ECO:0000259" key="1">
    <source>
        <dbReference type="Pfam" id="PF14368"/>
    </source>
</evidence>
<organism evidence="2 3">
    <name type="scientific">Buddleja alternifolia</name>
    <dbReference type="NCBI Taxonomy" id="168488"/>
    <lineage>
        <taxon>Eukaryota</taxon>
        <taxon>Viridiplantae</taxon>
        <taxon>Streptophyta</taxon>
        <taxon>Embryophyta</taxon>
        <taxon>Tracheophyta</taxon>
        <taxon>Spermatophyta</taxon>
        <taxon>Magnoliopsida</taxon>
        <taxon>eudicotyledons</taxon>
        <taxon>Gunneridae</taxon>
        <taxon>Pentapetalae</taxon>
        <taxon>asterids</taxon>
        <taxon>lamiids</taxon>
        <taxon>Lamiales</taxon>
        <taxon>Scrophulariaceae</taxon>
        <taxon>Buddlejeae</taxon>
        <taxon>Buddleja</taxon>
    </lineage>
</organism>
<name>A0AAV6WBM2_9LAMI</name>
<dbReference type="Gene3D" id="1.10.110.10">
    <property type="entry name" value="Plant lipid-transfer and hydrophobic proteins"/>
    <property type="match status" value="1"/>
</dbReference>
<dbReference type="SUPFAM" id="SSF47699">
    <property type="entry name" value="Bifunctional inhibitor/lipid-transfer protein/seed storage 2S albumin"/>
    <property type="match status" value="1"/>
</dbReference>
<evidence type="ECO:0000313" key="2">
    <source>
        <dbReference type="EMBL" id="KAG8364315.1"/>
    </source>
</evidence>
<keyword evidence="3" id="KW-1185">Reference proteome</keyword>
<protein>
    <recommendedName>
        <fullName evidence="1">Bifunctional inhibitor/plant lipid transfer protein/seed storage helical domain-containing protein</fullName>
    </recommendedName>
</protein>
<accession>A0AAV6WBM2</accession>
<comment type="caution">
    <text evidence="2">The sequence shown here is derived from an EMBL/GenBank/DDBJ whole genome shotgun (WGS) entry which is preliminary data.</text>
</comment>
<reference evidence="2" key="1">
    <citation type="submission" date="2019-10" db="EMBL/GenBank/DDBJ databases">
        <authorList>
            <person name="Zhang R."/>
            <person name="Pan Y."/>
            <person name="Wang J."/>
            <person name="Ma R."/>
            <person name="Yu S."/>
        </authorList>
    </citation>
    <scope>NUCLEOTIDE SEQUENCE</scope>
    <source>
        <strain evidence="2">LA-IB0</strain>
        <tissue evidence="2">Leaf</tissue>
    </source>
</reference>
<proteinExistence type="predicted"/>
<dbReference type="AlphaFoldDB" id="A0AAV6WBM2"/>
<dbReference type="Proteomes" id="UP000826271">
    <property type="component" value="Unassembled WGS sequence"/>
</dbReference>
<dbReference type="InterPro" id="IPR036312">
    <property type="entry name" value="Bifun_inhib/LTP/seed_sf"/>
</dbReference>